<dbReference type="EMBL" id="SOJT01000025">
    <property type="protein sequence ID" value="TET30697.1"/>
    <property type="molecule type" value="Genomic_DNA"/>
</dbReference>
<reference evidence="1 2" key="1">
    <citation type="submission" date="2019-03" db="EMBL/GenBank/DDBJ databases">
        <title>Metabolic potential of uncultured bacteria and archaea associated with petroleum seepage in deep-sea sediments.</title>
        <authorList>
            <person name="Dong X."/>
            <person name="Hubert C."/>
        </authorList>
    </citation>
    <scope>NUCLEOTIDE SEQUENCE [LARGE SCALE GENOMIC DNA]</scope>
    <source>
        <strain evidence="1">E44_bin3</strain>
    </source>
</reference>
<evidence type="ECO:0000313" key="1">
    <source>
        <dbReference type="EMBL" id="TET30697.1"/>
    </source>
</evidence>
<dbReference type="GO" id="GO:0016787">
    <property type="term" value="F:hydrolase activity"/>
    <property type="evidence" value="ECO:0007669"/>
    <property type="project" value="UniProtKB-KW"/>
</dbReference>
<protein>
    <submittedName>
        <fullName evidence="1">Phosphohydrolase</fullName>
    </submittedName>
</protein>
<dbReference type="AlphaFoldDB" id="A0A523TK46"/>
<name>A0A523TK46_UNCAE</name>
<gene>
    <name evidence="1" type="ORF">E3J68_00435</name>
</gene>
<accession>A0A523TK46</accession>
<comment type="caution">
    <text evidence="1">The sequence shown here is derived from an EMBL/GenBank/DDBJ whole genome shotgun (WGS) entry which is preliminary data.</text>
</comment>
<proteinExistence type="predicted"/>
<sequence length="78" mass="8983">MRSYRCPGQSERSLEAEFYRCPGCGWEVEIFSDELRARCPRCGREVYGKKTPSCIDWCKAAEQCLGSDAWRQLKGKRG</sequence>
<organism evidence="1 2">
    <name type="scientific">Aerophobetes bacterium</name>
    <dbReference type="NCBI Taxonomy" id="2030807"/>
    <lineage>
        <taxon>Bacteria</taxon>
        <taxon>Candidatus Aerophobota</taxon>
    </lineage>
</organism>
<dbReference type="Proteomes" id="UP000316517">
    <property type="component" value="Unassembled WGS sequence"/>
</dbReference>
<evidence type="ECO:0000313" key="2">
    <source>
        <dbReference type="Proteomes" id="UP000316517"/>
    </source>
</evidence>
<keyword evidence="1" id="KW-0378">Hydrolase</keyword>